<feature type="compositionally biased region" description="Polar residues" evidence="1">
    <location>
        <begin position="81"/>
        <end position="100"/>
    </location>
</feature>
<evidence type="ECO:0000313" key="2">
    <source>
        <dbReference type="EMBL" id="KAK0701163.1"/>
    </source>
</evidence>
<feature type="region of interest" description="Disordered" evidence="1">
    <location>
        <begin position="116"/>
        <end position="148"/>
    </location>
</feature>
<name>A0AA40DIG9_9PEZI</name>
<accession>A0AA40DIG9</accession>
<dbReference type="EMBL" id="JAUKTV010000032">
    <property type="protein sequence ID" value="KAK0701163.1"/>
    <property type="molecule type" value="Genomic_DNA"/>
</dbReference>
<gene>
    <name evidence="2" type="ORF">B0T21DRAFT_353854</name>
</gene>
<keyword evidence="3" id="KW-1185">Reference proteome</keyword>
<reference evidence="2" key="1">
    <citation type="submission" date="2023-06" db="EMBL/GenBank/DDBJ databases">
        <title>Genome-scale phylogeny and comparative genomics of the fungal order Sordariales.</title>
        <authorList>
            <consortium name="Lawrence Berkeley National Laboratory"/>
            <person name="Hensen N."/>
            <person name="Bonometti L."/>
            <person name="Westerberg I."/>
            <person name="Brannstrom I.O."/>
            <person name="Guillou S."/>
            <person name="Cros-Aarteil S."/>
            <person name="Calhoun S."/>
            <person name="Haridas S."/>
            <person name="Kuo A."/>
            <person name="Mondo S."/>
            <person name="Pangilinan J."/>
            <person name="Riley R."/>
            <person name="Labutti K."/>
            <person name="Andreopoulos B."/>
            <person name="Lipzen A."/>
            <person name="Chen C."/>
            <person name="Yanf M."/>
            <person name="Daum C."/>
            <person name="Ng V."/>
            <person name="Clum A."/>
            <person name="Steindorff A."/>
            <person name="Ohm R."/>
            <person name="Martin F."/>
            <person name="Silar P."/>
            <person name="Natvig D."/>
            <person name="Lalanne C."/>
            <person name="Gautier V."/>
            <person name="Ament-Velasquez S.L."/>
            <person name="Kruys A."/>
            <person name="Hutchinson M.I."/>
            <person name="Powell A.J."/>
            <person name="Barry K."/>
            <person name="Miller A.N."/>
            <person name="Grigoriev I.V."/>
            <person name="Debuchy R."/>
            <person name="Gladieux P."/>
            <person name="Thoren M.H."/>
            <person name="Johannesson H."/>
        </authorList>
    </citation>
    <scope>NUCLEOTIDE SEQUENCE</scope>
    <source>
        <strain evidence="2">CBS 540.89</strain>
    </source>
</reference>
<proteinExistence type="predicted"/>
<comment type="caution">
    <text evidence="2">The sequence shown here is derived from an EMBL/GenBank/DDBJ whole genome shotgun (WGS) entry which is preliminary data.</text>
</comment>
<dbReference type="AlphaFoldDB" id="A0AA40DIG9"/>
<evidence type="ECO:0000256" key="1">
    <source>
        <dbReference type="SAM" id="MobiDB-lite"/>
    </source>
</evidence>
<feature type="compositionally biased region" description="Basic and acidic residues" evidence="1">
    <location>
        <begin position="116"/>
        <end position="140"/>
    </location>
</feature>
<evidence type="ECO:0000313" key="3">
    <source>
        <dbReference type="Proteomes" id="UP001172159"/>
    </source>
</evidence>
<organism evidence="2 3">
    <name type="scientific">Apiosordaria backusii</name>
    <dbReference type="NCBI Taxonomy" id="314023"/>
    <lineage>
        <taxon>Eukaryota</taxon>
        <taxon>Fungi</taxon>
        <taxon>Dikarya</taxon>
        <taxon>Ascomycota</taxon>
        <taxon>Pezizomycotina</taxon>
        <taxon>Sordariomycetes</taxon>
        <taxon>Sordariomycetidae</taxon>
        <taxon>Sordariales</taxon>
        <taxon>Lasiosphaeriaceae</taxon>
        <taxon>Apiosordaria</taxon>
    </lineage>
</organism>
<feature type="region of interest" description="Disordered" evidence="1">
    <location>
        <begin position="41"/>
        <end position="100"/>
    </location>
</feature>
<sequence>MWSTLHLRVRRAPAPHSLDKEQRVVLLVKYKVYASRQEISESTTHCTRKQSGILPQDQPQSPPPSILIHKPASNIHKKPSHPTTAFQLPNWGHRTSASQVANTLPAQLHPYLTMPAEKKDEKAQEKKVEEQDNEKGDKNSKGSTSTTTVPVLSICSKWGCKRPCPDPPGICGRCLAGLPK</sequence>
<dbReference type="Proteomes" id="UP001172159">
    <property type="component" value="Unassembled WGS sequence"/>
</dbReference>
<protein>
    <submittedName>
        <fullName evidence="2">Uncharacterized protein</fullName>
    </submittedName>
</protein>